<feature type="transmembrane region" description="Helical" evidence="8">
    <location>
        <begin position="401"/>
        <end position="420"/>
    </location>
</feature>
<comment type="subcellular location">
    <subcellularLocation>
        <location evidence="1">Membrane</location>
    </subcellularLocation>
</comment>
<proteinExistence type="predicted"/>
<dbReference type="GO" id="GO:0035556">
    <property type="term" value="P:intracellular signal transduction"/>
    <property type="evidence" value="ECO:0007669"/>
    <property type="project" value="InterPro"/>
</dbReference>
<keyword evidence="5 8" id="KW-0472">Membrane</keyword>
<organism evidence="11 12">
    <name type="scientific">Hanamia caeni</name>
    <dbReference type="NCBI Taxonomy" id="2294116"/>
    <lineage>
        <taxon>Bacteria</taxon>
        <taxon>Pseudomonadati</taxon>
        <taxon>Bacteroidota</taxon>
        <taxon>Chitinophagia</taxon>
        <taxon>Chitinophagales</taxon>
        <taxon>Chitinophagaceae</taxon>
        <taxon>Hanamia</taxon>
    </lineage>
</organism>
<feature type="signal peptide" evidence="9">
    <location>
        <begin position="1"/>
        <end position="20"/>
    </location>
</feature>
<evidence type="ECO:0000313" key="11">
    <source>
        <dbReference type="EMBL" id="RNI40212.1"/>
    </source>
</evidence>
<name>A0A3M9NQW6_9BACT</name>
<dbReference type="SUPFAM" id="SSF55073">
    <property type="entry name" value="Nucleotide cyclase"/>
    <property type="match status" value="1"/>
</dbReference>
<keyword evidence="4 8" id="KW-1133">Transmembrane helix</keyword>
<comment type="caution">
    <text evidence="11">The sequence shown here is derived from an EMBL/GenBank/DDBJ whole genome shotgun (WGS) entry which is preliminary data.</text>
</comment>
<evidence type="ECO:0000256" key="9">
    <source>
        <dbReference type="SAM" id="SignalP"/>
    </source>
</evidence>
<dbReference type="CDD" id="cd07302">
    <property type="entry name" value="CHD"/>
    <property type="match status" value="1"/>
</dbReference>
<dbReference type="GO" id="GO:0004016">
    <property type="term" value="F:adenylate cyclase activity"/>
    <property type="evidence" value="ECO:0007669"/>
    <property type="project" value="UniProtKB-ARBA"/>
</dbReference>
<feature type="repeat" description="TPR" evidence="7">
    <location>
        <begin position="202"/>
        <end position="235"/>
    </location>
</feature>
<dbReference type="InterPro" id="IPR050401">
    <property type="entry name" value="Cyclic_nucleotide_synthase"/>
</dbReference>
<evidence type="ECO:0000256" key="5">
    <source>
        <dbReference type="ARBA" id="ARBA00023136"/>
    </source>
</evidence>
<dbReference type="SMART" id="SM00044">
    <property type="entry name" value="CYCc"/>
    <property type="match status" value="1"/>
</dbReference>
<dbReference type="InterPro" id="IPR029787">
    <property type="entry name" value="Nucleotide_cyclase"/>
</dbReference>
<dbReference type="Gene3D" id="1.25.40.10">
    <property type="entry name" value="Tetratricopeptide repeat domain"/>
    <property type="match status" value="2"/>
</dbReference>
<evidence type="ECO:0000256" key="6">
    <source>
        <dbReference type="ARBA" id="ARBA00023239"/>
    </source>
</evidence>
<evidence type="ECO:0000256" key="8">
    <source>
        <dbReference type="SAM" id="Phobius"/>
    </source>
</evidence>
<dbReference type="RefSeq" id="WP_123119103.1">
    <property type="nucleotide sequence ID" value="NZ_RJJR01000001.1"/>
</dbReference>
<dbReference type="Pfam" id="PF13424">
    <property type="entry name" value="TPR_12"/>
    <property type="match status" value="2"/>
</dbReference>
<evidence type="ECO:0000259" key="10">
    <source>
        <dbReference type="PROSITE" id="PS50125"/>
    </source>
</evidence>
<dbReference type="Gene3D" id="3.30.70.1230">
    <property type="entry name" value="Nucleotide cyclase"/>
    <property type="match status" value="1"/>
</dbReference>
<keyword evidence="6" id="KW-0456">Lyase</keyword>
<evidence type="ECO:0000313" key="12">
    <source>
        <dbReference type="Proteomes" id="UP000267223"/>
    </source>
</evidence>
<reference evidence="11 12" key="1">
    <citation type="submission" date="2018-11" db="EMBL/GenBank/DDBJ databases">
        <title>Draft genome sequence of Ferruginibacter sp. BO-59.</title>
        <authorList>
            <person name="Im W.T."/>
        </authorList>
    </citation>
    <scope>NUCLEOTIDE SEQUENCE [LARGE SCALE GENOMIC DNA]</scope>
    <source>
        <strain evidence="11 12">BO-59</strain>
    </source>
</reference>
<keyword evidence="3" id="KW-0547">Nucleotide-binding</keyword>
<gene>
    <name evidence="11" type="ORF">EFY79_02635</name>
</gene>
<keyword evidence="12" id="KW-1185">Reference proteome</keyword>
<feature type="repeat" description="TPR" evidence="7">
    <location>
        <begin position="121"/>
        <end position="154"/>
    </location>
</feature>
<dbReference type="PROSITE" id="PS50005">
    <property type="entry name" value="TPR"/>
    <property type="match status" value="4"/>
</dbReference>
<feature type="repeat" description="TPR" evidence="7">
    <location>
        <begin position="81"/>
        <end position="114"/>
    </location>
</feature>
<dbReference type="OrthoDB" id="9806704at2"/>
<dbReference type="GO" id="GO:0009190">
    <property type="term" value="P:cyclic nucleotide biosynthetic process"/>
    <property type="evidence" value="ECO:0007669"/>
    <property type="project" value="InterPro"/>
</dbReference>
<feature type="repeat" description="TPR" evidence="7">
    <location>
        <begin position="239"/>
        <end position="272"/>
    </location>
</feature>
<dbReference type="Pfam" id="PF13181">
    <property type="entry name" value="TPR_8"/>
    <property type="match status" value="1"/>
</dbReference>
<feature type="chain" id="PRO_5018238408" evidence="9">
    <location>
        <begin position="21"/>
        <end position="648"/>
    </location>
</feature>
<feature type="domain" description="Guanylate cyclase" evidence="10">
    <location>
        <begin position="468"/>
        <end position="599"/>
    </location>
</feature>
<evidence type="ECO:0000256" key="4">
    <source>
        <dbReference type="ARBA" id="ARBA00022989"/>
    </source>
</evidence>
<dbReference type="SMART" id="SM00028">
    <property type="entry name" value="TPR"/>
    <property type="match status" value="5"/>
</dbReference>
<sequence>MLRKIPYYFILLLLSTQSIAQSSKIDSIKKVISGQSIVTEKVNSLLSLSREFYSISPEEAINYATTARDLAQKAQYKNGLAYAYKNLGIAYYMLGNYVVSIENYERSLALFDSLNDKAGVANILSNEGSVFFNKGDDEKALELNLKALRVSEEIGDTLRILTALQNIGAVYYNKPSTRNQAIEYFLRALPMSELLKNNDAIGTITVNIGELYLLKGNYDSALIYFKKSLVAYKGSENIPYTLNDIGKVYQKRKDYQTAISYHQQAFDISEKLNAKVDMGQSLLGLGDTYMGKGDASTAIGYYKRSEVILKEISDATYDLENAYKGLAAAYASKSDFKNAFKYETLFTSVKDSLYNLDIAKKLSSLQFNFDIQKKQSQIDLLKKDQVLQELDLKKQKLTKNALMIGLALLSLIAVILYRNYRNKIKTNKLLDAQKVKIENLLLNILPAEVAEELQKNGTATPRFYKMASVLFTDFKGFTKLSEKLTPQEVISELDIFFMAFDDIVDKYGLEKIKTIGDSYMCAGGIPTEDNSHPLNIVKAGLEMQEFILKRNAERAKMNLPEWNIRIGINTGQLVAGVVGKKKYAYDIWGSTVNVASRMESNGEPGRVNISSATYELIKDKYSCTHRGKIFAKNIGEVDMYFVEDEIHS</sequence>
<evidence type="ECO:0000256" key="1">
    <source>
        <dbReference type="ARBA" id="ARBA00004370"/>
    </source>
</evidence>
<dbReference type="GO" id="GO:0016020">
    <property type="term" value="C:membrane"/>
    <property type="evidence" value="ECO:0007669"/>
    <property type="project" value="UniProtKB-SubCell"/>
</dbReference>
<dbReference type="InterPro" id="IPR001054">
    <property type="entry name" value="A/G_cyclase"/>
</dbReference>
<dbReference type="Pfam" id="PF00211">
    <property type="entry name" value="Guanylate_cyc"/>
    <property type="match status" value="1"/>
</dbReference>
<keyword evidence="2 8" id="KW-0812">Transmembrane</keyword>
<keyword evidence="9" id="KW-0732">Signal</keyword>
<accession>A0A3M9NQW6</accession>
<dbReference type="AlphaFoldDB" id="A0A3M9NQW6"/>
<dbReference type="InterPro" id="IPR011990">
    <property type="entry name" value="TPR-like_helical_dom_sf"/>
</dbReference>
<protein>
    <submittedName>
        <fullName evidence="11">Adenylate/guanylate cyclase domain-containing protein</fullName>
    </submittedName>
</protein>
<keyword evidence="7" id="KW-0802">TPR repeat</keyword>
<dbReference type="PANTHER" id="PTHR11920:SF335">
    <property type="entry name" value="GUANYLATE CYCLASE"/>
    <property type="match status" value="1"/>
</dbReference>
<dbReference type="InterPro" id="IPR019734">
    <property type="entry name" value="TPR_rpt"/>
</dbReference>
<dbReference type="Proteomes" id="UP000267223">
    <property type="component" value="Unassembled WGS sequence"/>
</dbReference>
<dbReference type="PROSITE" id="PS50125">
    <property type="entry name" value="GUANYLATE_CYCLASE_2"/>
    <property type="match status" value="1"/>
</dbReference>
<dbReference type="SUPFAM" id="SSF48452">
    <property type="entry name" value="TPR-like"/>
    <property type="match status" value="2"/>
</dbReference>
<dbReference type="EMBL" id="RJJR01000001">
    <property type="protein sequence ID" value="RNI40212.1"/>
    <property type="molecule type" value="Genomic_DNA"/>
</dbReference>
<evidence type="ECO:0000256" key="7">
    <source>
        <dbReference type="PROSITE-ProRule" id="PRU00339"/>
    </source>
</evidence>
<dbReference type="PANTHER" id="PTHR11920">
    <property type="entry name" value="GUANYLYL CYCLASE"/>
    <property type="match status" value="1"/>
</dbReference>
<evidence type="ECO:0000256" key="2">
    <source>
        <dbReference type="ARBA" id="ARBA00022692"/>
    </source>
</evidence>
<evidence type="ECO:0000256" key="3">
    <source>
        <dbReference type="ARBA" id="ARBA00022741"/>
    </source>
</evidence>
<dbReference type="GO" id="GO:0000166">
    <property type="term" value="F:nucleotide binding"/>
    <property type="evidence" value="ECO:0007669"/>
    <property type="project" value="UniProtKB-KW"/>
</dbReference>